<accession>A0A0M8P2V8</accession>
<organism evidence="1 2">
    <name type="scientific">Penicillium nordicum</name>
    <dbReference type="NCBI Taxonomy" id="229535"/>
    <lineage>
        <taxon>Eukaryota</taxon>
        <taxon>Fungi</taxon>
        <taxon>Dikarya</taxon>
        <taxon>Ascomycota</taxon>
        <taxon>Pezizomycotina</taxon>
        <taxon>Eurotiomycetes</taxon>
        <taxon>Eurotiomycetidae</taxon>
        <taxon>Eurotiales</taxon>
        <taxon>Aspergillaceae</taxon>
        <taxon>Penicillium</taxon>
    </lineage>
</organism>
<evidence type="ECO:0000313" key="1">
    <source>
        <dbReference type="EMBL" id="KOS42407.1"/>
    </source>
</evidence>
<sequence length="89" mass="10085">MSWIKTTLPPGWVNYYRLFIILYCYSLSKSASKVKLIRLECPTNGICGFGLLCKNMDNAKPYTPHTWAVRTAVFEKRTKVPTGLAKILG</sequence>
<keyword evidence="2" id="KW-1185">Reference proteome</keyword>
<comment type="caution">
    <text evidence="1">The sequence shown here is derived from an EMBL/GenBank/DDBJ whole genome shotgun (WGS) entry which is preliminary data.</text>
</comment>
<protein>
    <submittedName>
        <fullName evidence="1">Uncharacterized protein</fullName>
    </submittedName>
</protein>
<dbReference type="Proteomes" id="UP000037696">
    <property type="component" value="Unassembled WGS sequence"/>
</dbReference>
<name>A0A0M8P2V8_9EURO</name>
<reference evidence="1 2" key="1">
    <citation type="submission" date="2015-08" db="EMBL/GenBank/DDBJ databases">
        <title>Genome sequencing of Penicillium nordicum.</title>
        <authorList>
            <person name="Nguyen H.D."/>
            <person name="Seifert K.A."/>
        </authorList>
    </citation>
    <scope>NUCLEOTIDE SEQUENCE [LARGE SCALE GENOMIC DNA]</scope>
    <source>
        <strain evidence="1 2">DAOMC 185683</strain>
    </source>
</reference>
<evidence type="ECO:0000313" key="2">
    <source>
        <dbReference type="Proteomes" id="UP000037696"/>
    </source>
</evidence>
<gene>
    <name evidence="1" type="ORF">ACN38_g6683</name>
</gene>
<dbReference type="EMBL" id="LHQQ01000106">
    <property type="protein sequence ID" value="KOS42407.1"/>
    <property type="molecule type" value="Genomic_DNA"/>
</dbReference>
<dbReference type="AlphaFoldDB" id="A0A0M8P2V8"/>
<proteinExistence type="predicted"/>